<dbReference type="InterPro" id="IPR051319">
    <property type="entry name" value="Oligoribo/pAp-PDE_c-di-AMP_PDE"/>
</dbReference>
<dbReference type="Gene3D" id="3.10.310.30">
    <property type="match status" value="1"/>
</dbReference>
<gene>
    <name evidence="3" type="ORF">L3049_14005</name>
</gene>
<feature type="domain" description="DHHA1" evidence="2">
    <location>
        <begin position="253"/>
        <end position="335"/>
    </location>
</feature>
<dbReference type="PANTHER" id="PTHR47618:SF1">
    <property type="entry name" value="BIFUNCTIONAL OLIGORIBONUCLEASE AND PAP PHOSPHATASE NRNA"/>
    <property type="match status" value="1"/>
</dbReference>
<dbReference type="InterPro" id="IPR038763">
    <property type="entry name" value="DHH_sf"/>
</dbReference>
<organism evidence="3 4">
    <name type="scientific">Paralabilibaculum antarcticum</name>
    <dbReference type="NCBI Taxonomy" id="2912572"/>
    <lineage>
        <taxon>Bacteria</taxon>
        <taxon>Pseudomonadati</taxon>
        <taxon>Bacteroidota</taxon>
        <taxon>Bacteroidia</taxon>
        <taxon>Marinilabiliales</taxon>
        <taxon>Marinifilaceae</taxon>
        <taxon>Paralabilibaculum</taxon>
    </lineage>
</organism>
<accession>A0ABT5VUL9</accession>
<evidence type="ECO:0000259" key="2">
    <source>
        <dbReference type="Pfam" id="PF02272"/>
    </source>
</evidence>
<dbReference type="Pfam" id="PF01368">
    <property type="entry name" value="DHH"/>
    <property type="match status" value="1"/>
</dbReference>
<protein>
    <submittedName>
        <fullName evidence="3">Bifunctional oligoribonuclease/PAP phosphatase NrnA</fullName>
    </submittedName>
</protein>
<sequence length="345" mass="38755">MNDLLNRIDKNLIKEAKVLLSDSTKISIIPHSGPDGDAIGSSLALYQYLKKKGKQAQIISPSAYPVFLKWLPENSDVWIYTNGKKKAEEYLNSSDLIFIVDHNSFKRSGDLETVLEKATAKKIMIDHHPEPEPIVDLMFSDVKMCSTCEMMYEFIEALGDENLIDDRISECIYTGIITDTGGLSYNSSQPRTYQIVGSLIANGIDKSKIHSNVYDNFSPDRMKLLGHCLDQGMEVLSDYQAAIIKLTKEDLVRFNYKDGDTEGFVNYPLSIQGMKMSVIFIEKDDVVKISFRSKGNVPINSVAREYFNGGGHMNAAGGRTDLKLDEAINLFKKVLPDFHKTLEEK</sequence>
<feature type="domain" description="DDH" evidence="1">
    <location>
        <begin position="25"/>
        <end position="176"/>
    </location>
</feature>
<name>A0ABT5VUL9_9BACT</name>
<dbReference type="EMBL" id="JAKJSC010000002">
    <property type="protein sequence ID" value="MDE5419111.1"/>
    <property type="molecule type" value="Genomic_DNA"/>
</dbReference>
<keyword evidence="4" id="KW-1185">Reference proteome</keyword>
<comment type="caution">
    <text evidence="3">The sequence shown here is derived from an EMBL/GenBank/DDBJ whole genome shotgun (WGS) entry which is preliminary data.</text>
</comment>
<evidence type="ECO:0000313" key="4">
    <source>
        <dbReference type="Proteomes" id="UP001528920"/>
    </source>
</evidence>
<dbReference type="Gene3D" id="3.90.1640.10">
    <property type="entry name" value="inorganic pyrophosphatase (n-terminal core)"/>
    <property type="match status" value="1"/>
</dbReference>
<dbReference type="InterPro" id="IPR003156">
    <property type="entry name" value="DHHA1_dom"/>
</dbReference>
<dbReference type="InterPro" id="IPR001667">
    <property type="entry name" value="DDH_dom"/>
</dbReference>
<proteinExistence type="predicted"/>
<evidence type="ECO:0000313" key="3">
    <source>
        <dbReference type="EMBL" id="MDE5419111.1"/>
    </source>
</evidence>
<reference evidence="3 4" key="1">
    <citation type="submission" date="2022-01" db="EMBL/GenBank/DDBJ databases">
        <title>Labilibaculum sp. nov, a marine bacterium isolated from Antarctica.</title>
        <authorList>
            <person name="Dai W."/>
        </authorList>
    </citation>
    <scope>NUCLEOTIDE SEQUENCE [LARGE SCALE GENOMIC DNA]</scope>
    <source>
        <strain evidence="3 4">DW002</strain>
    </source>
</reference>
<dbReference type="SUPFAM" id="SSF64182">
    <property type="entry name" value="DHH phosphoesterases"/>
    <property type="match status" value="1"/>
</dbReference>
<dbReference type="Proteomes" id="UP001528920">
    <property type="component" value="Unassembled WGS sequence"/>
</dbReference>
<evidence type="ECO:0000259" key="1">
    <source>
        <dbReference type="Pfam" id="PF01368"/>
    </source>
</evidence>
<dbReference type="Pfam" id="PF02272">
    <property type="entry name" value="DHHA1"/>
    <property type="match status" value="1"/>
</dbReference>
<dbReference type="PANTHER" id="PTHR47618">
    <property type="entry name" value="BIFUNCTIONAL OLIGORIBONUCLEASE AND PAP PHOSPHATASE NRNA"/>
    <property type="match status" value="1"/>
</dbReference>
<dbReference type="RefSeq" id="WP_275110440.1">
    <property type="nucleotide sequence ID" value="NZ_JAKJSC010000002.1"/>
</dbReference>